<dbReference type="Pfam" id="PF13715">
    <property type="entry name" value="CarbopepD_reg_2"/>
    <property type="match status" value="1"/>
</dbReference>
<reference evidence="5 6" key="1">
    <citation type="submission" date="2019-02" db="EMBL/GenBank/DDBJ databases">
        <title>Arundinibacter roseus gen. nov., sp. nov., a new member of the family Cytophagaceae.</title>
        <authorList>
            <person name="Szuroczki S."/>
            <person name="Khayer B."/>
            <person name="Sproer C."/>
            <person name="Toumi M."/>
            <person name="Szabo A."/>
            <person name="Felfoldi T."/>
            <person name="Schumann P."/>
            <person name="Toth E."/>
        </authorList>
    </citation>
    <scope>NUCLEOTIDE SEQUENCE [LARGE SCALE GENOMIC DNA]</scope>
    <source>
        <strain evidence="5 6">DMA-k-7a</strain>
    </source>
</reference>
<evidence type="ECO:0000256" key="1">
    <source>
        <dbReference type="PROSITE-ProRule" id="PRU01360"/>
    </source>
</evidence>
<keyword evidence="1" id="KW-0812">Transmembrane</keyword>
<keyword evidence="1" id="KW-0813">Transport</keyword>
<evidence type="ECO:0000313" key="6">
    <source>
        <dbReference type="Proteomes" id="UP000295706"/>
    </source>
</evidence>
<keyword evidence="1" id="KW-0998">Cell outer membrane</keyword>
<keyword evidence="1" id="KW-1134">Transmembrane beta strand</keyword>
<evidence type="ECO:0000313" key="5">
    <source>
        <dbReference type="EMBL" id="TDB62704.1"/>
    </source>
</evidence>
<comment type="subcellular location">
    <subcellularLocation>
        <location evidence="1">Cell outer membrane</location>
        <topology evidence="1">Multi-pass membrane protein</topology>
    </subcellularLocation>
</comment>
<keyword evidence="6" id="KW-1185">Reference proteome</keyword>
<protein>
    <submittedName>
        <fullName evidence="5">SusC/RagA family TonB-linked outer membrane protein</fullName>
    </submittedName>
</protein>
<dbReference type="InterPro" id="IPR023997">
    <property type="entry name" value="TonB-dep_OMP_SusC/RagA_CS"/>
</dbReference>
<dbReference type="NCBIfam" id="TIGR04056">
    <property type="entry name" value="OMP_RagA_SusC"/>
    <property type="match status" value="1"/>
</dbReference>
<dbReference type="GO" id="GO:0009279">
    <property type="term" value="C:cell outer membrane"/>
    <property type="evidence" value="ECO:0007669"/>
    <property type="project" value="UniProtKB-SubCell"/>
</dbReference>
<feature type="domain" description="TonB-dependent receptor-like beta-barrel" evidence="3">
    <location>
        <begin position="583"/>
        <end position="959"/>
    </location>
</feature>
<comment type="caution">
    <text evidence="5">The sequence shown here is derived from an EMBL/GenBank/DDBJ whole genome shotgun (WGS) entry which is preliminary data.</text>
</comment>
<dbReference type="InterPro" id="IPR012910">
    <property type="entry name" value="Plug_dom"/>
</dbReference>
<dbReference type="Pfam" id="PF00593">
    <property type="entry name" value="TonB_dep_Rec_b-barrel"/>
    <property type="match status" value="1"/>
</dbReference>
<keyword evidence="2" id="KW-0798">TonB box</keyword>
<feature type="domain" description="TonB-dependent receptor plug" evidence="4">
    <location>
        <begin position="253"/>
        <end position="360"/>
    </location>
</feature>
<dbReference type="Gene3D" id="2.170.130.10">
    <property type="entry name" value="TonB-dependent receptor, plug domain"/>
    <property type="match status" value="1"/>
</dbReference>
<dbReference type="NCBIfam" id="TIGR04057">
    <property type="entry name" value="SusC_RagA_signa"/>
    <property type="match status" value="1"/>
</dbReference>
<organism evidence="5 6">
    <name type="scientific">Arundinibacter roseus</name>
    <dbReference type="NCBI Taxonomy" id="2070510"/>
    <lineage>
        <taxon>Bacteria</taxon>
        <taxon>Pseudomonadati</taxon>
        <taxon>Bacteroidota</taxon>
        <taxon>Cytophagia</taxon>
        <taxon>Cytophagales</taxon>
        <taxon>Spirosomataceae</taxon>
        <taxon>Arundinibacter</taxon>
    </lineage>
</organism>
<sequence length="1151" mass="127353">MCIGKSCPVSVPLNLTKPTNLMKKRVRFTPLARYLMRITFMQSLLVCICISMSFAHTVHSQELLDRQLSIRLENVVLRKVLQQIEREAKVKFVYSSNAIGADRKVTVIAQDRKLSDVLTLALKPLNITYRLMGGQIMLQEESRLPGESSQNQGMLLPVDRKITGRVTDTSGEGLPGVSILVKNTQQGTSTTTDGSFVLTIPDAGATLVFSFVGYMPQEILVGSQTNLSVTMEVDVKALEEVVVVGYGTQKKANMTGAVSTVNFENQALNSRAVTNVSTMLAGMSSGIRVQQVNGLPSENNNSSINVRGVGSLNSSSAPLVVIDGQVADINSVSPNDVASVTILKDAASAAIYGSRASNGVILITTKKGMDSKGKITFSYNNFVGSKTPAQIANLVDNVPDYLLLVNRMRQNSGLPEKFTQEYIEEWREGSKMDPIRYPNTNWLTALIKPNMVMNHNFSARGGNDKVNFYSSVDYFGDDGLIPNTGFRRLNFRNNLTYKVNKWLKFGNTFTVISTTAEPATIENAFEWMRATTPAVVPKHPDGRYGSGQLLGGEGGTNNGLMTVENRRGETKGTQLQGKIFAVLSPLKDLNITASYFSDFRLREAWGGSIATDQWNFQTEAVGIDRTSGARLNINNSISRNQRQIYDLYADYTKTIGNHNFSALAGFNQEQYVSSNFSASRSDLLSYDTPVLDAAASDPQADGNASDFAMRSFFGRLSYNYKGKYLLETNLRYDGSSRFAPDKRWGLFPSVSAGWMVSAEDFWEPIAHIANDFKLRASWGTLGNNGIGNYEWQEFYRASNYAFGGTIVPGLTYNTFGNPQITWESTDVLNIGADIRLFNTLNLDLNYYKKSTRNILSNLPIPLVNGGIGAPRVNAAEVQNQGLEMELRYLLNLGKVTVNLAANVGYNKNTIVKYKGDLIEPRGDSQAWTEGYPVGVYWVREVEQIIQNPSVVEALVADGISFHPSTPGVGDFLYRNANGDQFINDNDRVLKGNPIPLYTYGGNASVSYGGFDFAVFLDGVAKWDRYLRGSLYALNHQEGYQWPQEYLNSWTEANPGTSIPKVYFNNPKNDQTSDFFLRSADYLKIRSIQLGYTLPAKATKIIKLEKLRVFANMENFFTFTSWPTMDPEVSVSGFDQTYPLSKTFSMGISLSF</sequence>
<dbReference type="Proteomes" id="UP000295706">
    <property type="component" value="Unassembled WGS sequence"/>
</dbReference>
<keyword evidence="1 2" id="KW-0472">Membrane</keyword>
<dbReference type="Gene3D" id="2.60.40.1120">
    <property type="entry name" value="Carboxypeptidase-like, regulatory domain"/>
    <property type="match status" value="1"/>
</dbReference>
<evidence type="ECO:0000259" key="4">
    <source>
        <dbReference type="Pfam" id="PF07715"/>
    </source>
</evidence>
<proteinExistence type="inferred from homology"/>
<dbReference type="InterPro" id="IPR023996">
    <property type="entry name" value="TonB-dep_OMP_SusC/RagA"/>
</dbReference>
<dbReference type="AlphaFoldDB" id="A0A4R4K5F3"/>
<evidence type="ECO:0000259" key="3">
    <source>
        <dbReference type="Pfam" id="PF00593"/>
    </source>
</evidence>
<dbReference type="PROSITE" id="PS52016">
    <property type="entry name" value="TONB_DEPENDENT_REC_3"/>
    <property type="match status" value="1"/>
</dbReference>
<dbReference type="EMBL" id="SMJU01000011">
    <property type="protein sequence ID" value="TDB62704.1"/>
    <property type="molecule type" value="Genomic_DNA"/>
</dbReference>
<dbReference type="OrthoDB" id="899266at2"/>
<dbReference type="Pfam" id="PF07715">
    <property type="entry name" value="Plug"/>
    <property type="match status" value="1"/>
</dbReference>
<dbReference type="SUPFAM" id="SSF56935">
    <property type="entry name" value="Porins"/>
    <property type="match status" value="1"/>
</dbReference>
<gene>
    <name evidence="5" type="ORF">EZE20_17335</name>
</gene>
<accession>A0A4R4K5F3</accession>
<dbReference type="InterPro" id="IPR000531">
    <property type="entry name" value="Beta-barrel_TonB"/>
</dbReference>
<dbReference type="InterPro" id="IPR037066">
    <property type="entry name" value="Plug_dom_sf"/>
</dbReference>
<name>A0A4R4K5F3_9BACT</name>
<comment type="similarity">
    <text evidence="1 2">Belongs to the TonB-dependent receptor family.</text>
</comment>
<evidence type="ECO:0000256" key="2">
    <source>
        <dbReference type="RuleBase" id="RU003357"/>
    </source>
</evidence>
<dbReference type="InterPro" id="IPR039426">
    <property type="entry name" value="TonB-dep_rcpt-like"/>
</dbReference>
<dbReference type="InterPro" id="IPR008969">
    <property type="entry name" value="CarboxyPept-like_regulatory"/>
</dbReference>
<dbReference type="SUPFAM" id="SSF49464">
    <property type="entry name" value="Carboxypeptidase regulatory domain-like"/>
    <property type="match status" value="1"/>
</dbReference>